<keyword evidence="2" id="KW-1185">Reference proteome</keyword>
<protein>
    <submittedName>
        <fullName evidence="1">Uncharacterized protein</fullName>
    </submittedName>
</protein>
<dbReference type="Proteomes" id="UP001530377">
    <property type="component" value="Unassembled WGS sequence"/>
</dbReference>
<proteinExistence type="predicted"/>
<gene>
    <name evidence="1" type="ORF">ACHAXA_001213</name>
</gene>
<name>A0ABD3SQP5_9STRA</name>
<reference evidence="1 2" key="1">
    <citation type="submission" date="2024-10" db="EMBL/GenBank/DDBJ databases">
        <title>Updated reference genomes for cyclostephanoid diatoms.</title>
        <authorList>
            <person name="Roberts W.R."/>
            <person name="Alverson A.J."/>
        </authorList>
    </citation>
    <scope>NUCLEOTIDE SEQUENCE [LARGE SCALE GENOMIC DNA]</scope>
    <source>
        <strain evidence="1 2">AJA228-03</strain>
    </source>
</reference>
<evidence type="ECO:0000313" key="2">
    <source>
        <dbReference type="Proteomes" id="UP001530377"/>
    </source>
</evidence>
<comment type="caution">
    <text evidence="1">The sequence shown here is derived from an EMBL/GenBank/DDBJ whole genome shotgun (WGS) entry which is preliminary data.</text>
</comment>
<evidence type="ECO:0000313" key="1">
    <source>
        <dbReference type="EMBL" id="KAL3826690.1"/>
    </source>
</evidence>
<accession>A0ABD3SQP5</accession>
<organism evidence="1 2">
    <name type="scientific">Cyclostephanos tholiformis</name>
    <dbReference type="NCBI Taxonomy" id="382380"/>
    <lineage>
        <taxon>Eukaryota</taxon>
        <taxon>Sar</taxon>
        <taxon>Stramenopiles</taxon>
        <taxon>Ochrophyta</taxon>
        <taxon>Bacillariophyta</taxon>
        <taxon>Coscinodiscophyceae</taxon>
        <taxon>Thalassiosirophycidae</taxon>
        <taxon>Stephanodiscales</taxon>
        <taxon>Stephanodiscaceae</taxon>
        <taxon>Cyclostephanos</taxon>
    </lineage>
</organism>
<sequence length="323" mass="35589">MPMTVRGDNASEATIGTKKKKKNFIKTVAKGLSFKKKKTRPDDVSEVGVHFDGVDSVATTAAAGRGDPPTSILQRIPENGDGDLNSVKPIRIVLLLMDPSSHRFELLQLEFDSDRARVSDVLRQVQHSATETILRDMTYAGVCDQDGTEMIAAMKLSKFCKGNDVIIAIPKGMTGTDAAKLAGPILLDPKVGEMKWLYSLPMDKIFPSCNPSSSSVLELGRDGTLRYFTRGTDGQRKEAWNAVSGVYDEGECSDGKCVENGVTFVKDEYKWYVVMGQTRNELTRDVELLTCRSASSKVLNVCECRDRRYATITETERLAPMAQ</sequence>
<dbReference type="EMBL" id="JALLPB020000016">
    <property type="protein sequence ID" value="KAL3826690.1"/>
    <property type="molecule type" value="Genomic_DNA"/>
</dbReference>
<dbReference type="AlphaFoldDB" id="A0ABD3SQP5"/>